<dbReference type="InterPro" id="IPR030842">
    <property type="entry name" value="TF_NusA_bacterial"/>
</dbReference>
<keyword evidence="4" id="KW-0889">Transcription antitermination</keyword>
<keyword evidence="8" id="KW-0234">DNA repair</keyword>
<dbReference type="NCBIfam" id="TIGR01953">
    <property type="entry name" value="NusA"/>
    <property type="match status" value="1"/>
</dbReference>
<keyword evidence="6" id="KW-0805">Transcription regulation</keyword>
<dbReference type="CDD" id="cd02134">
    <property type="entry name" value="KH-II_NusA_rpt1"/>
    <property type="match status" value="1"/>
</dbReference>
<organism evidence="11">
    <name type="scientific">marine metagenome</name>
    <dbReference type="NCBI Taxonomy" id="408172"/>
    <lineage>
        <taxon>unclassified sequences</taxon>
        <taxon>metagenomes</taxon>
        <taxon>ecological metagenomes</taxon>
    </lineage>
</organism>
<gene>
    <name evidence="11" type="ORF">METZ01_LOCUS73528</name>
</gene>
<dbReference type="Pfam" id="PF14520">
    <property type="entry name" value="HHH_5"/>
    <property type="match status" value="1"/>
</dbReference>
<keyword evidence="1" id="KW-0806">Transcription termination</keyword>
<dbReference type="InterPro" id="IPR025249">
    <property type="entry name" value="TF_NusA_KH_1st"/>
</dbReference>
<dbReference type="EMBL" id="UINC01005337">
    <property type="protein sequence ID" value="SVA20674.1"/>
    <property type="molecule type" value="Genomic_DNA"/>
</dbReference>
<dbReference type="GO" id="GO:0006353">
    <property type="term" value="P:DNA-templated transcription termination"/>
    <property type="evidence" value="ECO:0007669"/>
    <property type="project" value="UniProtKB-KW"/>
</dbReference>
<feature type="region of interest" description="Disordered" evidence="9">
    <location>
        <begin position="430"/>
        <end position="460"/>
    </location>
</feature>
<dbReference type="InterPro" id="IPR012340">
    <property type="entry name" value="NA-bd_OB-fold"/>
</dbReference>
<dbReference type="SUPFAM" id="SSF69705">
    <property type="entry name" value="Transcription factor NusA, N-terminal domain"/>
    <property type="match status" value="1"/>
</dbReference>
<dbReference type="SMART" id="SM00316">
    <property type="entry name" value="S1"/>
    <property type="match status" value="1"/>
</dbReference>
<evidence type="ECO:0000256" key="6">
    <source>
        <dbReference type="ARBA" id="ARBA00023015"/>
    </source>
</evidence>
<name>A0A381TXY5_9ZZZZ</name>
<dbReference type="SUPFAM" id="SSF50249">
    <property type="entry name" value="Nucleic acid-binding proteins"/>
    <property type="match status" value="1"/>
</dbReference>
<keyword evidence="3" id="KW-0227">DNA damage</keyword>
<dbReference type="Pfam" id="PF26594">
    <property type="entry name" value="KH_NusA_2nd"/>
    <property type="match status" value="1"/>
</dbReference>
<dbReference type="GO" id="GO:0005829">
    <property type="term" value="C:cytosol"/>
    <property type="evidence" value="ECO:0007669"/>
    <property type="project" value="TreeGrafter"/>
</dbReference>
<keyword evidence="7" id="KW-0804">Transcription</keyword>
<keyword evidence="2" id="KW-0963">Cytoplasm</keyword>
<sequence length="518" mass="56974">MTIEVLENIKLLAREKNLDEEILINALKNAMEAAARKKLGTNGPLQIEFNRETGEIEVFSEKTVSSEVTNPEEEILLEKARAINPEAKMGETLLIQLPIKNFGRVAAQLAKQVIVQKVREAEIDVLCKEFQDKKGELINGIVQHFQHGDIIVDLGKAEGILPRREQVFRESFSRGDRIRAYVLDIGKTARNTTVILSRTHTGLIRNLFEIEVPEINEGIIEIMGIVREPNGRTKIAVKTNDRDVDAVGACVGMRGMRVQSIVQELRGEKIDIVEYSEDPEVFIKNALSPAKISRIIKNSENNQMTIIVADDQMSLAIGKKGQNVRLAAKLVKQKIDIQGHSEASGSLDISSLLPTTKKSTSSINFLGEISAAKGLGGKITAILFEGNVVTAENVITQGVKGLTTLPGIGPKKAASILDFAEKISERIIEESREGEVKSETDEETQIADASDEEEQEIPVNQLREVSPSVIECLLENGFETLAELSITEKEELVEIEGIDLETATVIIAQAKKQSASDR</sequence>
<dbReference type="FunFam" id="3.30.300.20:FF:000002">
    <property type="entry name" value="Transcription termination/antitermination protein NusA"/>
    <property type="match status" value="1"/>
</dbReference>
<dbReference type="CDD" id="cd22529">
    <property type="entry name" value="KH-II_NusA_rpt2"/>
    <property type="match status" value="1"/>
</dbReference>
<dbReference type="InterPro" id="IPR003029">
    <property type="entry name" value="S1_domain"/>
</dbReference>
<dbReference type="Gene3D" id="2.40.50.140">
    <property type="entry name" value="Nucleic acid-binding proteins"/>
    <property type="match status" value="1"/>
</dbReference>
<dbReference type="Pfam" id="PF13184">
    <property type="entry name" value="KH_NusA_1st"/>
    <property type="match status" value="1"/>
</dbReference>
<evidence type="ECO:0000256" key="9">
    <source>
        <dbReference type="SAM" id="MobiDB-lite"/>
    </source>
</evidence>
<dbReference type="GO" id="GO:0006281">
    <property type="term" value="P:DNA repair"/>
    <property type="evidence" value="ECO:0007669"/>
    <property type="project" value="UniProtKB-KW"/>
</dbReference>
<dbReference type="InterPro" id="IPR010213">
    <property type="entry name" value="TF_NusA"/>
</dbReference>
<evidence type="ECO:0000256" key="4">
    <source>
        <dbReference type="ARBA" id="ARBA00022814"/>
    </source>
</evidence>
<dbReference type="GO" id="GO:0000166">
    <property type="term" value="F:nucleotide binding"/>
    <property type="evidence" value="ECO:0007669"/>
    <property type="project" value="InterPro"/>
</dbReference>
<dbReference type="SMART" id="SM00322">
    <property type="entry name" value="KH"/>
    <property type="match status" value="2"/>
</dbReference>
<dbReference type="PANTHER" id="PTHR22648:SF0">
    <property type="entry name" value="TRANSCRIPTION TERMINATION_ANTITERMINATION PROTEIN NUSA"/>
    <property type="match status" value="1"/>
</dbReference>
<accession>A0A381TXY5</accession>
<dbReference type="GO" id="GO:0140097">
    <property type="term" value="F:catalytic activity, acting on DNA"/>
    <property type="evidence" value="ECO:0007669"/>
    <property type="project" value="UniProtKB-ARBA"/>
</dbReference>
<protein>
    <recommendedName>
        <fullName evidence="10">S1 motif domain-containing protein</fullName>
    </recommendedName>
</protein>
<dbReference type="FunFam" id="3.30.300.20:FF:000005">
    <property type="entry name" value="Transcription termination/antitermination protein NusA"/>
    <property type="match status" value="1"/>
</dbReference>
<dbReference type="GO" id="GO:0031564">
    <property type="term" value="P:transcription antitermination"/>
    <property type="evidence" value="ECO:0007669"/>
    <property type="project" value="UniProtKB-KW"/>
</dbReference>
<dbReference type="GO" id="GO:0016787">
    <property type="term" value="F:hydrolase activity"/>
    <property type="evidence" value="ECO:0007669"/>
    <property type="project" value="UniProtKB-ARBA"/>
</dbReference>
<dbReference type="InterPro" id="IPR015946">
    <property type="entry name" value="KH_dom-like_a/b"/>
</dbReference>
<evidence type="ECO:0000259" key="10">
    <source>
        <dbReference type="PROSITE" id="PS50126"/>
    </source>
</evidence>
<dbReference type="InterPro" id="IPR036555">
    <property type="entry name" value="NusA_N_sf"/>
</dbReference>
<dbReference type="Pfam" id="PF08529">
    <property type="entry name" value="NusA_N"/>
    <property type="match status" value="1"/>
</dbReference>
<keyword evidence="5" id="KW-0694">RNA-binding</keyword>
<dbReference type="GO" id="GO:0003723">
    <property type="term" value="F:RNA binding"/>
    <property type="evidence" value="ECO:0007669"/>
    <property type="project" value="UniProtKB-KW"/>
</dbReference>
<dbReference type="Pfam" id="PF00575">
    <property type="entry name" value="S1"/>
    <property type="match status" value="1"/>
</dbReference>
<evidence type="ECO:0000256" key="7">
    <source>
        <dbReference type="ARBA" id="ARBA00023163"/>
    </source>
</evidence>
<dbReference type="Gene3D" id="3.30.300.20">
    <property type="match status" value="2"/>
</dbReference>
<reference evidence="11" key="1">
    <citation type="submission" date="2018-05" db="EMBL/GenBank/DDBJ databases">
        <authorList>
            <person name="Lanie J.A."/>
            <person name="Ng W.-L."/>
            <person name="Kazmierczak K.M."/>
            <person name="Andrzejewski T.M."/>
            <person name="Davidsen T.M."/>
            <person name="Wayne K.J."/>
            <person name="Tettelin H."/>
            <person name="Glass J.I."/>
            <person name="Rusch D."/>
            <person name="Podicherti R."/>
            <person name="Tsui H.-C.T."/>
            <person name="Winkler M.E."/>
        </authorList>
    </citation>
    <scope>NUCLEOTIDE SEQUENCE</scope>
</reference>
<dbReference type="Pfam" id="PF00633">
    <property type="entry name" value="HHH"/>
    <property type="match status" value="1"/>
</dbReference>
<dbReference type="InterPro" id="IPR058582">
    <property type="entry name" value="KH_NusA_2nd"/>
</dbReference>
<evidence type="ECO:0000256" key="8">
    <source>
        <dbReference type="ARBA" id="ARBA00023204"/>
    </source>
</evidence>
<evidence type="ECO:0000313" key="11">
    <source>
        <dbReference type="EMBL" id="SVA20674.1"/>
    </source>
</evidence>
<evidence type="ECO:0000256" key="3">
    <source>
        <dbReference type="ARBA" id="ARBA00022763"/>
    </source>
</evidence>
<proteinExistence type="inferred from homology"/>
<dbReference type="InterPro" id="IPR013735">
    <property type="entry name" value="TF_NusA_N"/>
</dbReference>
<dbReference type="PANTHER" id="PTHR22648">
    <property type="entry name" value="TRANSCRIPTION TERMINATION FACTOR NUSA"/>
    <property type="match status" value="1"/>
</dbReference>
<dbReference type="InterPro" id="IPR010995">
    <property type="entry name" value="DNA_repair_Rad51/TF_NusA_a-hlx"/>
</dbReference>
<dbReference type="GO" id="GO:0003677">
    <property type="term" value="F:DNA binding"/>
    <property type="evidence" value="ECO:0007669"/>
    <property type="project" value="InterPro"/>
</dbReference>
<feature type="compositionally biased region" description="Acidic residues" evidence="9">
    <location>
        <begin position="440"/>
        <end position="456"/>
    </location>
</feature>
<dbReference type="Gene3D" id="1.10.150.20">
    <property type="entry name" value="5' to 3' exonuclease, C-terminal subdomain"/>
    <property type="match status" value="1"/>
</dbReference>
<evidence type="ECO:0000256" key="2">
    <source>
        <dbReference type="ARBA" id="ARBA00022490"/>
    </source>
</evidence>
<dbReference type="GO" id="GO:0003700">
    <property type="term" value="F:DNA-binding transcription factor activity"/>
    <property type="evidence" value="ECO:0007669"/>
    <property type="project" value="InterPro"/>
</dbReference>
<evidence type="ECO:0000256" key="1">
    <source>
        <dbReference type="ARBA" id="ARBA00022472"/>
    </source>
</evidence>
<dbReference type="InterPro" id="IPR009019">
    <property type="entry name" value="KH_sf_prok-type"/>
</dbReference>
<evidence type="ECO:0000256" key="5">
    <source>
        <dbReference type="ARBA" id="ARBA00022884"/>
    </source>
</evidence>
<dbReference type="Gene3D" id="3.30.1480.10">
    <property type="entry name" value="NusA, N-terminal domain"/>
    <property type="match status" value="1"/>
</dbReference>
<dbReference type="PROSITE" id="PS50126">
    <property type="entry name" value="S1"/>
    <property type="match status" value="1"/>
</dbReference>
<dbReference type="CDD" id="cd04455">
    <property type="entry name" value="S1_NusA"/>
    <property type="match status" value="1"/>
</dbReference>
<dbReference type="AlphaFoldDB" id="A0A381TXY5"/>
<dbReference type="InterPro" id="IPR000445">
    <property type="entry name" value="HhH_motif"/>
</dbReference>
<dbReference type="InterPro" id="IPR004087">
    <property type="entry name" value="KH_dom"/>
</dbReference>
<feature type="domain" description="S1 motif" evidence="10">
    <location>
        <begin position="135"/>
        <end position="199"/>
    </location>
</feature>
<dbReference type="SUPFAM" id="SSF47794">
    <property type="entry name" value="Rad51 N-terminal domain-like"/>
    <property type="match status" value="2"/>
</dbReference>
<feature type="compositionally biased region" description="Basic and acidic residues" evidence="9">
    <location>
        <begin position="430"/>
        <end position="439"/>
    </location>
</feature>
<dbReference type="SUPFAM" id="SSF54814">
    <property type="entry name" value="Prokaryotic type KH domain (KH-domain type II)"/>
    <property type="match status" value="2"/>
</dbReference>
<dbReference type="HAMAP" id="MF_00945_B">
    <property type="entry name" value="NusA_B"/>
    <property type="match status" value="1"/>
</dbReference>